<feature type="chain" id="PRO_5045822636" evidence="1">
    <location>
        <begin position="25"/>
        <end position="275"/>
    </location>
</feature>
<protein>
    <submittedName>
        <fullName evidence="4">Acetylcholine receptor subunit beta-type lev-1-like</fullName>
    </submittedName>
</protein>
<dbReference type="SUPFAM" id="SSF63712">
    <property type="entry name" value="Nicotinic receptor ligand binding domain-like"/>
    <property type="match status" value="1"/>
</dbReference>
<keyword evidence="1" id="KW-0732">Signal</keyword>
<feature type="domain" description="Neurotransmitter-gated ion-channel ligand-binding" evidence="2">
    <location>
        <begin position="39"/>
        <end position="245"/>
    </location>
</feature>
<dbReference type="RefSeq" id="XP_002735742.1">
    <property type="nucleotide sequence ID" value="XM_002735696.2"/>
</dbReference>
<dbReference type="InterPro" id="IPR006202">
    <property type="entry name" value="Neur_chan_lig-bd"/>
</dbReference>
<keyword evidence="3" id="KW-1185">Reference proteome</keyword>
<accession>A0ABM0GRJ4</accession>
<dbReference type="Pfam" id="PF02931">
    <property type="entry name" value="Neur_chan_LBD"/>
    <property type="match status" value="1"/>
</dbReference>
<feature type="signal peptide" evidence="1">
    <location>
        <begin position="1"/>
        <end position="24"/>
    </location>
</feature>
<evidence type="ECO:0000259" key="2">
    <source>
        <dbReference type="Pfam" id="PF02931"/>
    </source>
</evidence>
<name>A0ABM0GRJ4_SACKO</name>
<evidence type="ECO:0000313" key="3">
    <source>
        <dbReference type="Proteomes" id="UP000694865"/>
    </source>
</evidence>
<proteinExistence type="predicted"/>
<dbReference type="Proteomes" id="UP000694865">
    <property type="component" value="Unplaced"/>
</dbReference>
<dbReference type="GeneID" id="100371006"/>
<reference evidence="4" key="1">
    <citation type="submission" date="2025-08" db="UniProtKB">
        <authorList>
            <consortium name="RefSeq"/>
        </authorList>
    </citation>
    <scope>IDENTIFICATION</scope>
    <source>
        <tissue evidence="4">Testes</tissue>
    </source>
</reference>
<dbReference type="Gene3D" id="2.70.170.10">
    <property type="entry name" value="Neurotransmitter-gated ion-channel ligand-binding domain"/>
    <property type="match status" value="1"/>
</dbReference>
<sequence length="275" mass="30892">MALYSASVVQLFAICFIMKHDTVAGQISPNDDADNYISLKNQLLKNYDRRLRPDIGGPAVEATVSLNLLQIVGINANNNTLIAEHQRVYEWVDNRLVWDDNDANAVGNITLSPESVWNIATYEQLLEGMHIKVPVNVTPTDIHSGMVIMENGKIILLTEPTFTKTPCTKKNSTTNGVYICSITYANNRYPRDSLKLWLPDKKDAVNFEYYSTNDIWDVMTTNATTKLSSSSPFRISKVRFSLTLQEVVESRASCTVMPQYWSVLLMVAIGYIILA</sequence>
<gene>
    <name evidence="4" type="primary">LOC100371006</name>
</gene>
<organism evidence="3 4">
    <name type="scientific">Saccoglossus kowalevskii</name>
    <name type="common">Acorn worm</name>
    <dbReference type="NCBI Taxonomy" id="10224"/>
    <lineage>
        <taxon>Eukaryota</taxon>
        <taxon>Metazoa</taxon>
        <taxon>Hemichordata</taxon>
        <taxon>Enteropneusta</taxon>
        <taxon>Harrimaniidae</taxon>
        <taxon>Saccoglossus</taxon>
    </lineage>
</organism>
<evidence type="ECO:0000313" key="4">
    <source>
        <dbReference type="RefSeq" id="XP_002735742.1"/>
    </source>
</evidence>
<evidence type="ECO:0000256" key="1">
    <source>
        <dbReference type="SAM" id="SignalP"/>
    </source>
</evidence>
<dbReference type="InterPro" id="IPR036734">
    <property type="entry name" value="Neur_chan_lig-bd_sf"/>
</dbReference>